<accession>Q3ULA1</accession>
<dbReference type="EMBL" id="AK145625">
    <property type="protein sequence ID" value="BAE26548.1"/>
    <property type="molecule type" value="mRNA"/>
</dbReference>
<evidence type="ECO:0000313" key="3">
    <source>
        <dbReference type="MGI" id="MGI:5011833"/>
    </source>
</evidence>
<reference evidence="2" key="2">
    <citation type="journal article" date="2000" name="Genome Res.">
        <title>Normalization and subtraction of cap-trapper-selected cDNAs to prepare full-length cDNA libraries for rapid discovery of new genes.</title>
        <authorList>
            <person name="Carninci P."/>
            <person name="Shibata Y."/>
            <person name="Hayatsu N."/>
            <person name="Sugahara Y."/>
            <person name="Shibata K."/>
            <person name="Itoh M."/>
            <person name="Konno H."/>
            <person name="Okazaki Y."/>
            <person name="Muramatsu M."/>
            <person name="Hayashizaki Y."/>
        </authorList>
    </citation>
    <scope>NUCLEOTIDE SEQUENCE</scope>
    <source>
        <strain evidence="2">C57BL/6J</strain>
    </source>
</reference>
<proteinExistence type="evidence at transcript level"/>
<name>Q3ULA1_MOUSE</name>
<evidence type="ECO:0000256" key="1">
    <source>
        <dbReference type="SAM" id="MobiDB-lite"/>
    </source>
</evidence>
<reference evidence="2" key="7">
    <citation type="journal article" date="2005" name="Science">
        <title>The Transcriptional Landscape of the Mammalian Genome.</title>
        <authorList>
            <consortium name="The FANTOM Consortium"/>
            <consortium name="Riken Genome Exploration Research Group and Genome Science Group (Genome Network Project Core Group)"/>
        </authorList>
    </citation>
    <scope>NUCLEOTIDE SEQUENCE</scope>
    <source>
        <strain evidence="2">C57BL/6J</strain>
    </source>
</reference>
<dbReference type="MGI" id="MGI:5011833">
    <property type="gene designation" value="Gm19648"/>
</dbReference>
<protein>
    <submittedName>
        <fullName evidence="2">Uncharacterized protein</fullName>
    </submittedName>
</protein>
<reference evidence="2" key="1">
    <citation type="journal article" date="1999" name="Methods Enzymol.">
        <title>High-efficiency full-length cDNA cloning.</title>
        <authorList>
            <person name="Carninci P."/>
            <person name="Hayashizaki Y."/>
        </authorList>
    </citation>
    <scope>NUCLEOTIDE SEQUENCE</scope>
    <source>
        <strain evidence="2">C57BL/6J</strain>
    </source>
</reference>
<reference evidence="2" key="6">
    <citation type="submission" date="2004-03" db="EMBL/GenBank/DDBJ databases">
        <authorList>
            <person name="Arakawa T."/>
            <person name="Carninci P."/>
            <person name="Fukuda S."/>
            <person name="Hashizume W."/>
            <person name="Hayashida K."/>
            <person name="Hori F."/>
            <person name="Iida J."/>
            <person name="Imamura K."/>
            <person name="Imotani K."/>
            <person name="Itoh M."/>
            <person name="Kanagawa S."/>
            <person name="Kawai J."/>
            <person name="Kojima M."/>
            <person name="Konno H."/>
            <person name="Murata M."/>
            <person name="Nakamura M."/>
            <person name="Ninomiya N."/>
            <person name="Nishiyori H."/>
            <person name="Nomura K."/>
            <person name="Ohno M."/>
            <person name="Sakazume N."/>
            <person name="Sano H."/>
            <person name="Sasaki D."/>
            <person name="Shibata K."/>
            <person name="Shiraki T."/>
            <person name="Tagami M."/>
            <person name="Tagami Y."/>
            <person name="Waki K."/>
            <person name="Watahiki A."/>
            <person name="Muramatsu M."/>
            <person name="Hayashizaki Y."/>
        </authorList>
    </citation>
    <scope>NUCLEOTIDE SEQUENCE</scope>
    <source>
        <strain evidence="2">C57BL/6J</strain>
    </source>
</reference>
<evidence type="ECO:0000313" key="2">
    <source>
        <dbReference type="EMBL" id="BAE26548.1"/>
    </source>
</evidence>
<dbReference type="AGR" id="MGI:5011833"/>
<reference evidence="2" key="5">
    <citation type="journal article" date="2002" name="Nature">
        <title>Analysis of the mouse transcriptome based on functional annotation of 60,770 full-length cDNAs.</title>
        <authorList>
            <consortium name="The FANTOM Consortium and the RIKEN Genome Exploration Research Group Phase I and II Team"/>
        </authorList>
    </citation>
    <scope>NUCLEOTIDE SEQUENCE</scope>
    <source>
        <strain evidence="2">C57BL/6J</strain>
    </source>
</reference>
<reference evidence="2" key="3">
    <citation type="journal article" date="2000" name="Genome Res.">
        <title>RIKEN integrated sequence analysis (RISA) system--384-format sequencing pipeline with 384 multicapillary sequencer.</title>
        <authorList>
            <person name="Shibata K."/>
            <person name="Itoh M."/>
            <person name="Aizawa K."/>
            <person name="Nagaoka S."/>
            <person name="Sasaki N."/>
            <person name="Carninci P."/>
            <person name="Konno H."/>
            <person name="Akiyama J."/>
            <person name="Nishi K."/>
            <person name="Kitsunai T."/>
            <person name="Tashiro H."/>
            <person name="Itoh M."/>
            <person name="Sumi N."/>
            <person name="Ishii Y."/>
            <person name="Nakamura S."/>
            <person name="Hazama M."/>
            <person name="Nishine T."/>
            <person name="Harada A."/>
            <person name="Yamamoto R."/>
            <person name="Matsumoto H."/>
            <person name="Sakaguchi S."/>
            <person name="Ikegami T."/>
            <person name="Kashiwagi K."/>
            <person name="Fujiwake S."/>
            <person name="Inoue K."/>
            <person name="Togawa Y."/>
            <person name="Izawa M."/>
            <person name="Ohara E."/>
            <person name="Watahiki M."/>
            <person name="Yoneda Y."/>
            <person name="Ishikawa T."/>
            <person name="Ozawa K."/>
            <person name="Tanaka T."/>
            <person name="Matsuura S."/>
            <person name="Kawai J."/>
            <person name="Okazaki Y."/>
            <person name="Muramatsu M."/>
            <person name="Inoue Y."/>
            <person name="Kira A."/>
            <person name="Hayashizaki Y."/>
        </authorList>
    </citation>
    <scope>NUCLEOTIDE SEQUENCE</scope>
    <source>
        <strain evidence="2">C57BL/6J</strain>
    </source>
</reference>
<feature type="region of interest" description="Disordered" evidence="1">
    <location>
        <begin position="22"/>
        <end position="45"/>
    </location>
</feature>
<sequence>MASSILRPLTFVKGSCHAQLQPQQEIQQTSKPGEPRVQSEASWSGRTHAHRLGTGELGAAICRAWPQMCCAAVTRGVAVYRNIPGQEDIPPALSLSVGTFGFYLDGTWFVIFVSEAGL</sequence>
<reference evidence="2" key="8">
    <citation type="journal article" date="2005" name="Science">
        <title>Antisense Transcription in the Mammalian Transcriptome.</title>
        <authorList>
            <consortium name="RIKEN Genome Exploration Research Group and Genome Science Group (Genome Network Project Core Group) and the FANTOM Consortium"/>
        </authorList>
    </citation>
    <scope>NUCLEOTIDE SEQUENCE</scope>
    <source>
        <strain evidence="2">C57BL/6J</strain>
    </source>
</reference>
<reference evidence="2" key="4">
    <citation type="journal article" date="2001" name="Nature">
        <title>Functional annotation of a full-length mouse cDNA collection.</title>
        <authorList>
            <consortium name="The RIKEN Genome Exploration Research Group Phase II Team and the FANTOM Consortium"/>
        </authorList>
    </citation>
    <scope>NUCLEOTIDE SEQUENCE</scope>
    <source>
        <strain evidence="2">C57BL/6J</strain>
    </source>
</reference>
<feature type="compositionally biased region" description="Polar residues" evidence="1">
    <location>
        <begin position="22"/>
        <end position="31"/>
    </location>
</feature>
<dbReference type="AlphaFoldDB" id="Q3ULA1"/>
<gene>
    <name evidence="3" type="primary">Gm19648</name>
</gene>
<organism evidence="2">
    <name type="scientific">Mus musculus</name>
    <name type="common">Mouse</name>
    <dbReference type="NCBI Taxonomy" id="10090"/>
    <lineage>
        <taxon>Eukaryota</taxon>
        <taxon>Metazoa</taxon>
        <taxon>Chordata</taxon>
        <taxon>Craniata</taxon>
        <taxon>Vertebrata</taxon>
        <taxon>Euteleostomi</taxon>
        <taxon>Mammalia</taxon>
        <taxon>Eutheria</taxon>
        <taxon>Euarchontoglires</taxon>
        <taxon>Glires</taxon>
        <taxon>Rodentia</taxon>
        <taxon>Myomorpha</taxon>
        <taxon>Muroidea</taxon>
        <taxon>Muridae</taxon>
        <taxon>Murinae</taxon>
        <taxon>Mus</taxon>
        <taxon>Mus</taxon>
    </lineage>
</organism>